<evidence type="ECO:0000313" key="1">
    <source>
        <dbReference type="EnsemblPlants" id="AVESA.00010b.r2.5DG0984330.1.CDS.1"/>
    </source>
</evidence>
<reference evidence="1" key="2">
    <citation type="submission" date="2025-09" db="UniProtKB">
        <authorList>
            <consortium name="EnsemblPlants"/>
        </authorList>
    </citation>
    <scope>IDENTIFICATION</scope>
</reference>
<dbReference type="Proteomes" id="UP001732700">
    <property type="component" value="Chromosome 5D"/>
</dbReference>
<reference evidence="1" key="1">
    <citation type="submission" date="2021-05" db="EMBL/GenBank/DDBJ databases">
        <authorList>
            <person name="Scholz U."/>
            <person name="Mascher M."/>
            <person name="Fiebig A."/>
        </authorList>
    </citation>
    <scope>NUCLEOTIDE SEQUENCE [LARGE SCALE GENOMIC DNA]</scope>
</reference>
<proteinExistence type="predicted"/>
<keyword evidence="2" id="KW-1185">Reference proteome</keyword>
<dbReference type="EnsemblPlants" id="AVESA.00010b.r2.5DG0984330.1">
    <property type="protein sequence ID" value="AVESA.00010b.r2.5DG0984330.1.CDS.1"/>
    <property type="gene ID" value="AVESA.00010b.r2.5DG0984330"/>
</dbReference>
<accession>A0ACD5YJ17</accession>
<name>A0ACD5YJ17_AVESA</name>
<evidence type="ECO:0000313" key="2">
    <source>
        <dbReference type="Proteomes" id="UP001732700"/>
    </source>
</evidence>
<organism evidence="1 2">
    <name type="scientific">Avena sativa</name>
    <name type="common">Oat</name>
    <dbReference type="NCBI Taxonomy" id="4498"/>
    <lineage>
        <taxon>Eukaryota</taxon>
        <taxon>Viridiplantae</taxon>
        <taxon>Streptophyta</taxon>
        <taxon>Embryophyta</taxon>
        <taxon>Tracheophyta</taxon>
        <taxon>Spermatophyta</taxon>
        <taxon>Magnoliopsida</taxon>
        <taxon>Liliopsida</taxon>
        <taxon>Poales</taxon>
        <taxon>Poaceae</taxon>
        <taxon>BOP clade</taxon>
        <taxon>Pooideae</taxon>
        <taxon>Poodae</taxon>
        <taxon>Poeae</taxon>
        <taxon>Poeae Chloroplast Group 1 (Aveneae type)</taxon>
        <taxon>Aveninae</taxon>
        <taxon>Avena</taxon>
    </lineage>
</organism>
<protein>
    <submittedName>
        <fullName evidence="1">Uncharacterized protein</fullName>
    </submittedName>
</protein>
<sequence>MILITLCGYLCSTHYISKSLYIKRTSLQLHLPNTTEDVPVATEKVQSNEIRIGPITRARAKLLEQQVNLFLHETDVLINENFIVPKSLCYCMLRYIGEEGVAQSEELNHMEHNMMITQGCAGEEREEGAREDHQEGGQIHCQD</sequence>